<dbReference type="Gene3D" id="3.90.1530.10">
    <property type="entry name" value="Conserved hypothetical protein from pyrococcus furiosus pfu- 392566-001, ParB domain"/>
    <property type="match status" value="1"/>
</dbReference>
<dbReference type="KEGG" id="och:CES85_1048"/>
<evidence type="ECO:0000256" key="4">
    <source>
        <dbReference type="PROSITE-ProRule" id="PRU00489"/>
    </source>
</evidence>
<dbReference type="SUPFAM" id="SSF110849">
    <property type="entry name" value="ParB/Sulfiredoxin"/>
    <property type="match status" value="1"/>
</dbReference>
<evidence type="ECO:0000256" key="1">
    <source>
        <dbReference type="ARBA" id="ARBA00022603"/>
    </source>
</evidence>
<gene>
    <name evidence="6" type="ORF">CES85_1048</name>
</gene>
<dbReference type="Proteomes" id="UP000215256">
    <property type="component" value="Chromosome 1"/>
</dbReference>
<dbReference type="PANTHER" id="PTHR12829">
    <property type="entry name" value="N6-ADENOSINE-METHYLTRANSFERASE"/>
    <property type="match status" value="1"/>
</dbReference>
<dbReference type="Pfam" id="PF02195">
    <property type="entry name" value="ParB_N"/>
    <property type="match status" value="1"/>
</dbReference>
<dbReference type="PROSITE" id="PS51143">
    <property type="entry name" value="MT_A70"/>
    <property type="match status" value="1"/>
</dbReference>
<feature type="domain" description="ParB-like N-terminal" evidence="5">
    <location>
        <begin position="5"/>
        <end position="94"/>
    </location>
</feature>
<organism evidence="6 7">
    <name type="scientific">Ochrobactrum quorumnocens</name>
    <dbReference type="NCBI Taxonomy" id="271865"/>
    <lineage>
        <taxon>Bacteria</taxon>
        <taxon>Pseudomonadati</taxon>
        <taxon>Pseudomonadota</taxon>
        <taxon>Alphaproteobacteria</taxon>
        <taxon>Hyphomicrobiales</taxon>
        <taxon>Brucellaceae</taxon>
        <taxon>Brucella/Ochrobactrum group</taxon>
        <taxon>Ochrobactrum</taxon>
    </lineage>
</organism>
<evidence type="ECO:0000256" key="2">
    <source>
        <dbReference type="ARBA" id="ARBA00022679"/>
    </source>
</evidence>
<dbReference type="AlphaFoldDB" id="A0A248UI75"/>
<dbReference type="InterPro" id="IPR036086">
    <property type="entry name" value="ParB/Sulfiredoxin_sf"/>
</dbReference>
<dbReference type="Gene3D" id="3.40.50.150">
    <property type="entry name" value="Vaccinia Virus protein VP39"/>
    <property type="match status" value="1"/>
</dbReference>
<comment type="similarity">
    <text evidence="4">Belongs to the MT-A70-like family.</text>
</comment>
<evidence type="ECO:0000313" key="6">
    <source>
        <dbReference type="EMBL" id="ASV86543.1"/>
    </source>
</evidence>
<dbReference type="InterPro" id="IPR003115">
    <property type="entry name" value="ParB_N"/>
</dbReference>
<dbReference type="Pfam" id="PF05063">
    <property type="entry name" value="MT-A70"/>
    <property type="match status" value="1"/>
</dbReference>
<dbReference type="CDD" id="cd16409">
    <property type="entry name" value="ParB_N_like"/>
    <property type="match status" value="1"/>
</dbReference>
<protein>
    <submittedName>
        <fullName evidence="6">MT-A70 family protein</fullName>
    </submittedName>
</protein>
<dbReference type="InterPro" id="IPR029063">
    <property type="entry name" value="SAM-dependent_MTases_sf"/>
</dbReference>
<name>A0A248UI75_9HYPH</name>
<dbReference type="GO" id="GO:0032259">
    <property type="term" value="P:methylation"/>
    <property type="evidence" value="ECO:0007669"/>
    <property type="project" value="UniProtKB-KW"/>
</dbReference>
<proteinExistence type="inferred from homology"/>
<evidence type="ECO:0000259" key="5">
    <source>
        <dbReference type="SMART" id="SM00470"/>
    </source>
</evidence>
<keyword evidence="3" id="KW-0949">S-adenosyl-L-methionine</keyword>
<dbReference type="GO" id="GO:0008168">
    <property type="term" value="F:methyltransferase activity"/>
    <property type="evidence" value="ECO:0007669"/>
    <property type="project" value="UniProtKB-KW"/>
</dbReference>
<evidence type="ECO:0000313" key="7">
    <source>
        <dbReference type="Proteomes" id="UP000215256"/>
    </source>
</evidence>
<accession>A0A248UI75</accession>
<reference evidence="6 7" key="1">
    <citation type="submission" date="2017-07" db="EMBL/GenBank/DDBJ databases">
        <title>Phylogenetic study on the rhizospheric bacterium Ochrobactrum sp. A44.</title>
        <authorList>
            <person name="Krzyzanowska D.M."/>
            <person name="Ossowicki A."/>
            <person name="Rajewska M."/>
            <person name="Maciag T."/>
            <person name="Kaczynski Z."/>
            <person name="Czerwicka M."/>
            <person name="Jafra S."/>
        </authorList>
    </citation>
    <scope>NUCLEOTIDE SEQUENCE [LARGE SCALE GENOMIC DNA]</scope>
    <source>
        <strain evidence="6 7">A44</strain>
    </source>
</reference>
<dbReference type="PANTHER" id="PTHR12829:SF7">
    <property type="entry name" value="N6-ADENOSINE-METHYLTRANSFERASE CATALYTIC SUBUNIT"/>
    <property type="match status" value="1"/>
</dbReference>
<keyword evidence="1" id="KW-0489">Methyltransferase</keyword>
<sequence length="432" mass="48703">MDAPVHIKIADIDVRDRLREVDASKVEALKQSFAELGMRTPITVRVGEDGLPFVLSAGAHRLEAARELGWLEVPGFIRDESKLDSELWEIDENLARSELSPADRAVFTFRRKELYLLKYPETAHGGDRKSSGQVGQLIDRQERKSFVAATAELSGKSERAIRRDADRGEKICEAALRLLRGTRFDNGTTLDKLKKLPSDVAQIALIEGLKAEDKRVAAESKQARAHTQKVKHAVRMTIAAEIAKRGRETAPGIIQKLYPIIYADPPWKFETHSEITGGEKGAENHYPTMEFDAICRLFKEIGDPATPDAMLYLWVTTPMKGRAINELLPAWGFEYVSEQIWNKVNIGTGYQVRDQHESLLIAKRGKGFSPELGDAAPSLYTQKKRRHSEKPAWFAEQLERIYPDLPKLEMFCRDPRPGWDAWGYEAAGRAVE</sequence>
<dbReference type="RefSeq" id="WP_095446571.1">
    <property type="nucleotide sequence ID" value="NZ_CP022604.1"/>
</dbReference>
<dbReference type="SMART" id="SM00470">
    <property type="entry name" value="ParB"/>
    <property type="match status" value="1"/>
</dbReference>
<keyword evidence="2" id="KW-0808">Transferase</keyword>
<dbReference type="SUPFAM" id="SSF53335">
    <property type="entry name" value="S-adenosyl-L-methionine-dependent methyltransferases"/>
    <property type="match status" value="1"/>
</dbReference>
<evidence type="ECO:0000256" key="3">
    <source>
        <dbReference type="ARBA" id="ARBA00022691"/>
    </source>
</evidence>
<dbReference type="EMBL" id="CP022604">
    <property type="protein sequence ID" value="ASV86543.1"/>
    <property type="molecule type" value="Genomic_DNA"/>
</dbReference>
<dbReference type="InterPro" id="IPR007757">
    <property type="entry name" value="MT-A70-like"/>
</dbReference>